<feature type="region of interest" description="Disordered" evidence="1">
    <location>
        <begin position="246"/>
        <end position="278"/>
    </location>
</feature>
<reference evidence="2" key="1">
    <citation type="submission" date="2021-01" db="EMBL/GenBank/DDBJ databases">
        <authorList>
            <person name="Corre E."/>
            <person name="Pelletier E."/>
            <person name="Niang G."/>
            <person name="Scheremetjew M."/>
            <person name="Finn R."/>
            <person name="Kale V."/>
            <person name="Holt S."/>
            <person name="Cochrane G."/>
            <person name="Meng A."/>
            <person name="Brown T."/>
            <person name="Cohen L."/>
        </authorList>
    </citation>
    <scope>NUCLEOTIDE SEQUENCE</scope>
    <source>
        <strain evidence="2">Pbaha01</strain>
    </source>
</reference>
<accession>A0A6T9B0R6</accession>
<name>A0A6T9B0R6_9DINO</name>
<evidence type="ECO:0000313" key="2">
    <source>
        <dbReference type="EMBL" id="CAD8384765.1"/>
    </source>
</evidence>
<evidence type="ECO:0000313" key="3">
    <source>
        <dbReference type="EMBL" id="CAD8384773.1"/>
    </source>
</evidence>
<sequence length="278" mass="28830">MERLVRAACPGPYGGFTGVLCGEEALGEDVLVEVLSEPLFTVDCSAATCHPATELAEEEAELPQGSLPTASLVAAEGGQRSCGWAPSRPPFSRTTGLLRCSSAAAGVLAVPTPARGVQLALAAVARRAPPPAPEPAPAVDRRDLGQAGSRDSRVVVPINGASSGGSSLTSPSRGVAQAAEGAWTARLCPPIPAAASQEPPPDCPLRLCLLLRARLAREGQHVYVWRDGARVLVLASSIRSSCELEEPTEAQVSSSPSGARARTASYDDPVPSERWERI</sequence>
<dbReference type="EMBL" id="HBEG01046804">
    <property type="protein sequence ID" value="CAD8384773.1"/>
    <property type="molecule type" value="Transcribed_RNA"/>
</dbReference>
<evidence type="ECO:0000256" key="1">
    <source>
        <dbReference type="SAM" id="MobiDB-lite"/>
    </source>
</evidence>
<feature type="region of interest" description="Disordered" evidence="1">
    <location>
        <begin position="128"/>
        <end position="153"/>
    </location>
</feature>
<organism evidence="2">
    <name type="scientific">Pyrodinium bahamense</name>
    <dbReference type="NCBI Taxonomy" id="73915"/>
    <lineage>
        <taxon>Eukaryota</taxon>
        <taxon>Sar</taxon>
        <taxon>Alveolata</taxon>
        <taxon>Dinophyceae</taxon>
        <taxon>Gonyaulacales</taxon>
        <taxon>Pyrocystaceae</taxon>
        <taxon>Pyrodinium</taxon>
    </lineage>
</organism>
<proteinExistence type="predicted"/>
<dbReference type="EMBL" id="HBEG01046793">
    <property type="protein sequence ID" value="CAD8384765.1"/>
    <property type="molecule type" value="Transcribed_RNA"/>
</dbReference>
<dbReference type="AlphaFoldDB" id="A0A6T9B0R6"/>
<protein>
    <submittedName>
        <fullName evidence="2">Uncharacterized protein</fullName>
    </submittedName>
</protein>
<gene>
    <name evidence="2" type="ORF">PBAH0796_LOCUS28453</name>
    <name evidence="3" type="ORF">PBAH0796_LOCUS28461</name>
</gene>